<dbReference type="InterPro" id="IPR027417">
    <property type="entry name" value="P-loop_NTPase"/>
</dbReference>
<dbReference type="InterPro" id="IPR017871">
    <property type="entry name" value="ABC_transporter-like_CS"/>
</dbReference>
<dbReference type="SUPFAM" id="SSF52540">
    <property type="entry name" value="P-loop containing nucleoside triphosphate hydrolases"/>
    <property type="match status" value="1"/>
</dbReference>
<dbReference type="CDD" id="cd03260">
    <property type="entry name" value="ABC_PstB_phosphate_transporter"/>
    <property type="match status" value="1"/>
</dbReference>
<keyword evidence="2" id="KW-0547">Nucleotide-binding</keyword>
<dbReference type="GO" id="GO:0005315">
    <property type="term" value="F:phosphate transmembrane transporter activity"/>
    <property type="evidence" value="ECO:0007669"/>
    <property type="project" value="InterPro"/>
</dbReference>
<evidence type="ECO:0000256" key="2">
    <source>
        <dbReference type="ARBA" id="ARBA00022741"/>
    </source>
</evidence>
<evidence type="ECO:0000313" key="5">
    <source>
        <dbReference type="EMBL" id="OXZ39905.1"/>
    </source>
</evidence>
<accession>A0A233W5I6</accession>
<dbReference type="Proteomes" id="UP000215361">
    <property type="component" value="Unassembled WGS sequence"/>
</dbReference>
<dbReference type="PANTHER" id="PTHR43423">
    <property type="entry name" value="ABC TRANSPORTER I FAMILY MEMBER 17"/>
    <property type="match status" value="1"/>
</dbReference>
<dbReference type="PROSITE" id="PS50893">
    <property type="entry name" value="ABC_TRANSPORTER_2"/>
    <property type="match status" value="1"/>
</dbReference>
<evidence type="ECO:0000256" key="3">
    <source>
        <dbReference type="ARBA" id="ARBA00022840"/>
    </source>
</evidence>
<dbReference type="InterPro" id="IPR003593">
    <property type="entry name" value="AAA+_ATPase"/>
</dbReference>
<organism evidence="5 6">
    <name type="scientific">Finegoldia magna</name>
    <name type="common">Peptostreptococcus magnus</name>
    <dbReference type="NCBI Taxonomy" id="1260"/>
    <lineage>
        <taxon>Bacteria</taxon>
        <taxon>Bacillati</taxon>
        <taxon>Bacillota</taxon>
        <taxon>Tissierellia</taxon>
        <taxon>Tissierellales</taxon>
        <taxon>Peptoniphilaceae</taxon>
        <taxon>Finegoldia</taxon>
    </lineage>
</organism>
<dbReference type="Pfam" id="PF00005">
    <property type="entry name" value="ABC_tran"/>
    <property type="match status" value="1"/>
</dbReference>
<dbReference type="InterPro" id="IPR005670">
    <property type="entry name" value="PstB-like"/>
</dbReference>
<keyword evidence="3 5" id="KW-0067">ATP-binding</keyword>
<dbReference type="PROSITE" id="PS00211">
    <property type="entry name" value="ABC_TRANSPORTER_1"/>
    <property type="match status" value="1"/>
</dbReference>
<reference evidence="6" key="1">
    <citation type="submission" date="2017-04" db="EMBL/GenBank/DDBJ databases">
        <title>Finegoldia magna isolated from orthopedic joint implant-associated infections.</title>
        <authorList>
            <person name="Bjorklund S."/>
            <person name="Bruggemann H."/>
            <person name="Jensen A."/>
            <person name="Hellmark B."/>
            <person name="Soderquist B."/>
        </authorList>
    </citation>
    <scope>NUCLEOTIDE SEQUENCE [LARGE SCALE GENOMIC DNA]</scope>
    <source>
        <strain evidence="6">08T492</strain>
    </source>
</reference>
<dbReference type="AlphaFoldDB" id="A0A233W5I6"/>
<dbReference type="EMBL" id="NDYI01000001">
    <property type="protein sequence ID" value="OXZ39905.1"/>
    <property type="molecule type" value="Genomic_DNA"/>
</dbReference>
<dbReference type="GO" id="GO:0005524">
    <property type="term" value="F:ATP binding"/>
    <property type="evidence" value="ECO:0007669"/>
    <property type="project" value="UniProtKB-KW"/>
</dbReference>
<protein>
    <submittedName>
        <fullName evidence="5">Phosphate ABC transporter ATP-binding protein</fullName>
    </submittedName>
</protein>
<proteinExistence type="predicted"/>
<dbReference type="Gene3D" id="3.40.50.300">
    <property type="entry name" value="P-loop containing nucleotide triphosphate hydrolases"/>
    <property type="match status" value="1"/>
</dbReference>
<feature type="domain" description="ABC transporter" evidence="4">
    <location>
        <begin position="4"/>
        <end position="225"/>
    </location>
</feature>
<dbReference type="GO" id="GO:0035435">
    <property type="term" value="P:phosphate ion transmembrane transport"/>
    <property type="evidence" value="ECO:0007669"/>
    <property type="project" value="InterPro"/>
</dbReference>
<evidence type="ECO:0000256" key="1">
    <source>
        <dbReference type="ARBA" id="ARBA00022448"/>
    </source>
</evidence>
<gene>
    <name evidence="5" type="ORF">B9N56_00220</name>
</gene>
<sequence length="225" mass="25697">MSILQINNLDISYKEKNILENVNLTVEKNEIISIMGNSGSGKSTFLSCLNGFLSENGGQYSGEILFDGTDISQYKLIDLRRQISMLFQDSTVFDMSIEKNLTYTLEYFLGKNYDKKTKIEQILKSVNLYEELKDNLKMNANKLSGGQKQRLCIARMLTTNPKILIFDEPCSSLDLQNTLAIENLLKNLSQNYTIIISTHNADQAQRISDRILFIEDKKLVEQDEI</sequence>
<name>A0A233W5I6_FINMA</name>
<dbReference type="GO" id="GO:0016887">
    <property type="term" value="F:ATP hydrolysis activity"/>
    <property type="evidence" value="ECO:0007669"/>
    <property type="project" value="InterPro"/>
</dbReference>
<dbReference type="GO" id="GO:0016020">
    <property type="term" value="C:membrane"/>
    <property type="evidence" value="ECO:0007669"/>
    <property type="project" value="InterPro"/>
</dbReference>
<comment type="caution">
    <text evidence="5">The sequence shown here is derived from an EMBL/GenBank/DDBJ whole genome shotgun (WGS) entry which is preliminary data.</text>
</comment>
<evidence type="ECO:0000259" key="4">
    <source>
        <dbReference type="PROSITE" id="PS50893"/>
    </source>
</evidence>
<dbReference type="PANTHER" id="PTHR43423:SF1">
    <property type="entry name" value="ABC TRANSPORTER I FAMILY MEMBER 17"/>
    <property type="match status" value="1"/>
</dbReference>
<dbReference type="InterPro" id="IPR003439">
    <property type="entry name" value="ABC_transporter-like_ATP-bd"/>
</dbReference>
<keyword evidence="1" id="KW-0813">Transport</keyword>
<dbReference type="SMART" id="SM00382">
    <property type="entry name" value="AAA"/>
    <property type="match status" value="1"/>
</dbReference>
<dbReference type="RefSeq" id="WP_094202406.1">
    <property type="nucleotide sequence ID" value="NZ_JAWEFQ010000009.1"/>
</dbReference>
<evidence type="ECO:0000313" key="6">
    <source>
        <dbReference type="Proteomes" id="UP000215361"/>
    </source>
</evidence>